<keyword evidence="3" id="KW-0378">Hydrolase</keyword>
<gene>
    <name evidence="3" type="ORF">ACFQ2K_18395</name>
</gene>
<dbReference type="GO" id="GO:0016787">
    <property type="term" value="F:hydrolase activity"/>
    <property type="evidence" value="ECO:0007669"/>
    <property type="project" value="UniProtKB-KW"/>
</dbReference>
<dbReference type="EMBL" id="JBHTGL010000008">
    <property type="protein sequence ID" value="MFD0624450.1"/>
    <property type="molecule type" value="Genomic_DNA"/>
</dbReference>
<dbReference type="InterPro" id="IPR000639">
    <property type="entry name" value="Epox_hydrolase-like"/>
</dbReference>
<organism evidence="3 4">
    <name type="scientific">Streptomyces sanglieri</name>
    <dbReference type="NCBI Taxonomy" id="193460"/>
    <lineage>
        <taxon>Bacteria</taxon>
        <taxon>Bacillati</taxon>
        <taxon>Actinomycetota</taxon>
        <taxon>Actinomycetes</taxon>
        <taxon>Kitasatosporales</taxon>
        <taxon>Streptomycetaceae</taxon>
        <taxon>Streptomyces</taxon>
    </lineage>
</organism>
<evidence type="ECO:0000259" key="2">
    <source>
        <dbReference type="Pfam" id="PF12697"/>
    </source>
</evidence>
<dbReference type="Gene3D" id="3.40.50.1820">
    <property type="entry name" value="alpha/beta hydrolase"/>
    <property type="match status" value="1"/>
</dbReference>
<dbReference type="Proteomes" id="UP001596915">
    <property type="component" value="Unassembled WGS sequence"/>
</dbReference>
<accession>A0ABW2WWV9</accession>
<dbReference type="PRINTS" id="PR00412">
    <property type="entry name" value="EPOXHYDRLASE"/>
</dbReference>
<evidence type="ECO:0000256" key="1">
    <source>
        <dbReference type="ARBA" id="ARBA00022559"/>
    </source>
</evidence>
<keyword evidence="1" id="KW-0560">Oxidoreductase</keyword>
<comment type="caution">
    <text evidence="3">The sequence shown here is derived from an EMBL/GenBank/DDBJ whole genome shotgun (WGS) entry which is preliminary data.</text>
</comment>
<sequence>MPVSTINGISLGYEVTGRGEPVVMVMGTGASGRVWHLHQVPALVAAGYQVVTFNNRGVPPTDACADGITIEELVADTAGLVEHLGLGPCRFVGTSLGAHITQELCLARPDLVTAAALLATRGRKDAMRRFRDLAERELHDSGVTLPARYTATVRAMEFLSPATLNEDKEIQDWLDLFEVSPVSAAPGYRAQLSIGMAPDRLRAYQAIRARCLVIGFADDLVLPPHLSREVADTIPGARYVEIENAGHYGYMERPDRVNAELLHFFARN</sequence>
<dbReference type="InterPro" id="IPR029058">
    <property type="entry name" value="AB_hydrolase_fold"/>
</dbReference>
<protein>
    <submittedName>
        <fullName evidence="3">Alpha/beta fold hydrolase</fullName>
    </submittedName>
</protein>
<keyword evidence="1" id="KW-0575">Peroxidase</keyword>
<dbReference type="InterPro" id="IPR050471">
    <property type="entry name" value="AB_hydrolase"/>
</dbReference>
<dbReference type="SUPFAM" id="SSF53474">
    <property type="entry name" value="alpha/beta-Hydrolases"/>
    <property type="match status" value="1"/>
</dbReference>
<reference evidence="4" key="1">
    <citation type="journal article" date="2019" name="Int. J. Syst. Evol. Microbiol.">
        <title>The Global Catalogue of Microorganisms (GCM) 10K type strain sequencing project: providing services to taxonomists for standard genome sequencing and annotation.</title>
        <authorList>
            <consortium name="The Broad Institute Genomics Platform"/>
            <consortium name="The Broad Institute Genome Sequencing Center for Infectious Disease"/>
            <person name="Wu L."/>
            <person name="Ma J."/>
        </authorList>
    </citation>
    <scope>NUCLEOTIDE SEQUENCE [LARGE SCALE GENOMIC DNA]</scope>
    <source>
        <strain evidence="4">JCM 12607</strain>
    </source>
</reference>
<dbReference type="PANTHER" id="PTHR43433:SF5">
    <property type="entry name" value="AB HYDROLASE-1 DOMAIN-CONTAINING PROTEIN"/>
    <property type="match status" value="1"/>
</dbReference>
<dbReference type="PANTHER" id="PTHR43433">
    <property type="entry name" value="HYDROLASE, ALPHA/BETA FOLD FAMILY PROTEIN"/>
    <property type="match status" value="1"/>
</dbReference>
<dbReference type="InterPro" id="IPR000073">
    <property type="entry name" value="AB_hydrolase_1"/>
</dbReference>
<keyword evidence="4" id="KW-1185">Reference proteome</keyword>
<name>A0ABW2WWV9_9ACTN</name>
<dbReference type="Pfam" id="PF12697">
    <property type="entry name" value="Abhydrolase_6"/>
    <property type="match status" value="1"/>
</dbReference>
<evidence type="ECO:0000313" key="3">
    <source>
        <dbReference type="EMBL" id="MFD0624450.1"/>
    </source>
</evidence>
<proteinExistence type="predicted"/>
<evidence type="ECO:0000313" key="4">
    <source>
        <dbReference type="Proteomes" id="UP001596915"/>
    </source>
</evidence>
<feature type="domain" description="AB hydrolase-1" evidence="2">
    <location>
        <begin position="23"/>
        <end position="259"/>
    </location>
</feature>